<evidence type="ECO:0000256" key="1">
    <source>
        <dbReference type="SAM" id="SignalP"/>
    </source>
</evidence>
<dbReference type="EMBL" id="JAERMS010000022">
    <property type="protein sequence ID" value="MBO1363660.1"/>
    <property type="molecule type" value="Genomic_DNA"/>
</dbReference>
<feature type="chain" id="PRO_5045795311" description="Lipoprotein" evidence="1">
    <location>
        <begin position="21"/>
        <end position="154"/>
    </location>
</feature>
<sequence length="154" mass="17157">MKVINHLHMIAAACTIAVMATLLSSCGNEYSDMKVPLLNKDLVVVTGKVAKDTIYSMNGVNFNIGRVWIEKSDGTSYIDTQKNNRNEISDGQNIIGKIEYAGDEISKIEIPDWCVITRFKKKKKQYAYAIEALGRKDLHMSLILPYAGGSIEIK</sequence>
<feature type="signal peptide" evidence="1">
    <location>
        <begin position="1"/>
        <end position="20"/>
    </location>
</feature>
<evidence type="ECO:0008006" key="4">
    <source>
        <dbReference type="Google" id="ProtNLM"/>
    </source>
</evidence>
<keyword evidence="1" id="KW-0732">Signal</keyword>
<dbReference type="Proteomes" id="UP000664265">
    <property type="component" value="Unassembled WGS sequence"/>
</dbReference>
<proteinExistence type="predicted"/>
<comment type="caution">
    <text evidence="2">The sequence shown here is derived from an EMBL/GenBank/DDBJ whole genome shotgun (WGS) entry which is preliminary data.</text>
</comment>
<gene>
    <name evidence="2" type="ORF">JHU38_07740</name>
</gene>
<keyword evidence="3" id="KW-1185">Reference proteome</keyword>
<dbReference type="PROSITE" id="PS51257">
    <property type="entry name" value="PROKAR_LIPOPROTEIN"/>
    <property type="match status" value="1"/>
</dbReference>
<evidence type="ECO:0000313" key="2">
    <source>
        <dbReference type="EMBL" id="MBO1363660.1"/>
    </source>
</evidence>
<protein>
    <recommendedName>
        <fullName evidence="4">Lipoprotein</fullName>
    </recommendedName>
</protein>
<accession>A0ABS3M680</accession>
<name>A0ABS3M680_9BACT</name>
<dbReference type="RefSeq" id="WP_146157006.1">
    <property type="nucleotide sequence ID" value="NZ_JAERMS010000022.1"/>
</dbReference>
<evidence type="ECO:0000313" key="3">
    <source>
        <dbReference type="Proteomes" id="UP000664265"/>
    </source>
</evidence>
<organism evidence="2 3">
    <name type="scientific">Prevotella illustrans</name>
    <dbReference type="NCBI Taxonomy" id="2800387"/>
    <lineage>
        <taxon>Bacteria</taxon>
        <taxon>Pseudomonadati</taxon>
        <taxon>Bacteroidota</taxon>
        <taxon>Bacteroidia</taxon>
        <taxon>Bacteroidales</taxon>
        <taxon>Prevotellaceae</taxon>
        <taxon>Prevotella</taxon>
    </lineage>
</organism>
<reference evidence="2 3" key="1">
    <citation type="submission" date="2021-01" db="EMBL/GenBank/DDBJ databases">
        <title>Prevotella A2931 sp. nov.</title>
        <authorList>
            <person name="Buhl M."/>
            <person name="Oberhettinger P."/>
        </authorList>
    </citation>
    <scope>NUCLEOTIDE SEQUENCE [LARGE SCALE GENOMIC DNA]</scope>
    <source>
        <strain evidence="2 3">A2931</strain>
    </source>
</reference>